<name>A0A3L6S030_PANMI</name>
<dbReference type="AlphaFoldDB" id="A0A3L6S030"/>
<dbReference type="Proteomes" id="UP000275267">
    <property type="component" value="Unassembled WGS sequence"/>
</dbReference>
<reference evidence="3" key="1">
    <citation type="journal article" date="2019" name="Nat. Commun.">
        <title>The genome of broomcorn millet.</title>
        <authorList>
            <person name="Zou C."/>
            <person name="Miki D."/>
            <person name="Li D."/>
            <person name="Tang Q."/>
            <person name="Xiao L."/>
            <person name="Rajput S."/>
            <person name="Deng P."/>
            <person name="Jia W."/>
            <person name="Huang R."/>
            <person name="Zhang M."/>
            <person name="Sun Y."/>
            <person name="Hu J."/>
            <person name="Fu X."/>
            <person name="Schnable P.S."/>
            <person name="Li F."/>
            <person name="Zhang H."/>
            <person name="Feng B."/>
            <person name="Zhu X."/>
            <person name="Liu R."/>
            <person name="Schnable J.C."/>
            <person name="Zhu J.-K."/>
            <person name="Zhang H."/>
        </authorList>
    </citation>
    <scope>NUCLEOTIDE SEQUENCE [LARGE SCALE GENOMIC DNA]</scope>
</reference>
<keyword evidence="3" id="KW-1185">Reference proteome</keyword>
<evidence type="ECO:0000256" key="1">
    <source>
        <dbReference type="SAM" id="MobiDB-lite"/>
    </source>
</evidence>
<feature type="compositionally biased region" description="Basic and acidic residues" evidence="1">
    <location>
        <begin position="250"/>
        <end position="265"/>
    </location>
</feature>
<sequence length="265" mass="27762">MLSISSTTGTHVSGFYIYFFTPATARPSPFPLSPRLPSFLRHGPAMLPPPRDPPLLPPPRAAPPLPCSLPSLAHAGGPSALLQPWRSPCSAPSSPCVASPAGARAATRGAPAPGSPEHSRAAVAAGPCRHPQWLRRRVGSRRGEHGRPPDPDEASRARRRAASTSEAGEPWGRAAHPLQQWGRRGRGVAMGGAQQPPPLDREPGSRRSSARSPPARRWSPLREREAGGGGSPASLGGGGEQGAATGGWGWREDGLLARGTRTTER</sequence>
<comment type="caution">
    <text evidence="2">The sequence shown here is derived from an EMBL/GenBank/DDBJ whole genome shotgun (WGS) entry which is preliminary data.</text>
</comment>
<accession>A0A3L6S030</accession>
<gene>
    <name evidence="2" type="ORF">C2845_PM09G04000</name>
</gene>
<feature type="compositionally biased region" description="Low complexity" evidence="1">
    <location>
        <begin position="206"/>
        <end position="218"/>
    </location>
</feature>
<feature type="compositionally biased region" description="Gly residues" evidence="1">
    <location>
        <begin position="227"/>
        <end position="249"/>
    </location>
</feature>
<feature type="compositionally biased region" description="Basic and acidic residues" evidence="1">
    <location>
        <begin position="141"/>
        <end position="156"/>
    </location>
</feature>
<dbReference type="EMBL" id="PQIB02000006">
    <property type="protein sequence ID" value="RLN12514.1"/>
    <property type="molecule type" value="Genomic_DNA"/>
</dbReference>
<feature type="region of interest" description="Disordered" evidence="1">
    <location>
        <begin position="92"/>
        <end position="265"/>
    </location>
</feature>
<feature type="compositionally biased region" description="Low complexity" evidence="1">
    <location>
        <begin position="92"/>
        <end position="116"/>
    </location>
</feature>
<protein>
    <submittedName>
        <fullName evidence="2">Uncharacterized protein</fullName>
    </submittedName>
</protein>
<evidence type="ECO:0000313" key="2">
    <source>
        <dbReference type="EMBL" id="RLN12514.1"/>
    </source>
</evidence>
<proteinExistence type="predicted"/>
<evidence type="ECO:0000313" key="3">
    <source>
        <dbReference type="Proteomes" id="UP000275267"/>
    </source>
</evidence>
<organism evidence="2 3">
    <name type="scientific">Panicum miliaceum</name>
    <name type="common">Proso millet</name>
    <name type="synonym">Broomcorn millet</name>
    <dbReference type="NCBI Taxonomy" id="4540"/>
    <lineage>
        <taxon>Eukaryota</taxon>
        <taxon>Viridiplantae</taxon>
        <taxon>Streptophyta</taxon>
        <taxon>Embryophyta</taxon>
        <taxon>Tracheophyta</taxon>
        <taxon>Spermatophyta</taxon>
        <taxon>Magnoliopsida</taxon>
        <taxon>Liliopsida</taxon>
        <taxon>Poales</taxon>
        <taxon>Poaceae</taxon>
        <taxon>PACMAD clade</taxon>
        <taxon>Panicoideae</taxon>
        <taxon>Panicodae</taxon>
        <taxon>Paniceae</taxon>
        <taxon>Panicinae</taxon>
        <taxon>Panicum</taxon>
        <taxon>Panicum sect. Panicum</taxon>
    </lineage>
</organism>